<evidence type="ECO:0008006" key="4">
    <source>
        <dbReference type="Google" id="ProtNLM"/>
    </source>
</evidence>
<keyword evidence="1" id="KW-1133">Transmembrane helix</keyword>
<dbReference type="Pfam" id="PF11085">
    <property type="entry name" value="YqhR"/>
    <property type="match status" value="1"/>
</dbReference>
<organism evidence="2 3">
    <name type="scientific">Paenibacillus herberti</name>
    <dbReference type="NCBI Taxonomy" id="1619309"/>
    <lineage>
        <taxon>Bacteria</taxon>
        <taxon>Bacillati</taxon>
        <taxon>Bacillota</taxon>
        <taxon>Bacilli</taxon>
        <taxon>Bacillales</taxon>
        <taxon>Paenibacillaceae</taxon>
        <taxon>Paenibacillus</taxon>
    </lineage>
</organism>
<dbReference type="AlphaFoldDB" id="A0A229P3V4"/>
<proteinExistence type="predicted"/>
<feature type="transmembrane region" description="Helical" evidence="1">
    <location>
        <begin position="69"/>
        <end position="97"/>
    </location>
</feature>
<evidence type="ECO:0000313" key="3">
    <source>
        <dbReference type="Proteomes" id="UP000215145"/>
    </source>
</evidence>
<dbReference type="RefSeq" id="WP_089523840.1">
    <property type="nucleotide sequence ID" value="NZ_NMUQ01000001.1"/>
</dbReference>
<name>A0A229P3V4_9BACL</name>
<dbReference type="InterPro" id="IPR024563">
    <property type="entry name" value="YqhR"/>
</dbReference>
<keyword evidence="1" id="KW-0472">Membrane</keyword>
<reference evidence="2 3" key="1">
    <citation type="submission" date="2017-07" db="EMBL/GenBank/DDBJ databases">
        <title>Paenibacillus herberti R33 genome sequencing and assembly.</title>
        <authorList>
            <person name="Su W."/>
        </authorList>
    </citation>
    <scope>NUCLEOTIDE SEQUENCE [LARGE SCALE GENOMIC DNA]</scope>
    <source>
        <strain evidence="2 3">R33</strain>
    </source>
</reference>
<protein>
    <recommendedName>
        <fullName evidence="4">DUF1440 domain-containing protein</fullName>
    </recommendedName>
</protein>
<dbReference type="EMBL" id="NMUQ01000001">
    <property type="protein sequence ID" value="OXM16757.1"/>
    <property type="molecule type" value="Genomic_DNA"/>
</dbReference>
<sequence length="175" mass="19784">MSASAAAASGGRSRDRGPYHRKVTNPWKFCLMIGFWAGLIWGGIHWLMYTFRFTPILPGFMAEPFYRRSFLVTGWGHVAGLVYFILFSILAALLYKLLLGRFQGPWPGLIYGLLWWTMIFLAFGPLLGMMNPVNQLGWGGVLSELSLFAVWGIFIGYSIAFEFNDEASREPQKAE</sequence>
<feature type="transmembrane region" description="Helical" evidence="1">
    <location>
        <begin position="136"/>
        <end position="160"/>
    </location>
</feature>
<keyword evidence="1" id="KW-0812">Transmembrane</keyword>
<keyword evidence="3" id="KW-1185">Reference proteome</keyword>
<accession>A0A229P3V4</accession>
<feature type="transmembrane region" description="Helical" evidence="1">
    <location>
        <begin position="29"/>
        <end position="49"/>
    </location>
</feature>
<comment type="caution">
    <text evidence="2">The sequence shown here is derived from an EMBL/GenBank/DDBJ whole genome shotgun (WGS) entry which is preliminary data.</text>
</comment>
<dbReference type="OrthoDB" id="2691442at2"/>
<gene>
    <name evidence="2" type="ORF">CGZ75_08900</name>
</gene>
<evidence type="ECO:0000256" key="1">
    <source>
        <dbReference type="SAM" id="Phobius"/>
    </source>
</evidence>
<evidence type="ECO:0000313" key="2">
    <source>
        <dbReference type="EMBL" id="OXM16757.1"/>
    </source>
</evidence>
<dbReference type="Proteomes" id="UP000215145">
    <property type="component" value="Unassembled WGS sequence"/>
</dbReference>
<feature type="transmembrane region" description="Helical" evidence="1">
    <location>
        <begin position="109"/>
        <end position="130"/>
    </location>
</feature>